<keyword evidence="2" id="KW-1185">Reference proteome</keyword>
<gene>
    <name evidence="1" type="ORF">STSU_015160</name>
</gene>
<proteinExistence type="predicted"/>
<sequence>MEAASARNHEGYDTTSYAVPGRLPLYTDLLFTAPAAGTYTCILKVNAYTSLLGNPHLTVKAGSTWLESDDSDRAGAHWWQNPDCASNATTGTCTYVGAAPAQPDAWVFYNDGTVRHKWEAHPDAVTVSAQANLGLTTCYDETGSCPQNMWGPPKGPGAVVDTRFELVQLDTTGHACRTHQHQISRTVGDNAHHTTGYYALNNITIEPSCGTRTFLMRIYVKHVSGQRVKIDGAQRNGLTPLTSGIAFNNF</sequence>
<dbReference type="Proteomes" id="UP000005940">
    <property type="component" value="Chromosome"/>
</dbReference>
<organism evidence="1 2">
    <name type="scientific">Streptomyces tsukubensis (strain DSM 42081 / NBRC 108919 / NRRL 18488 / 9993)</name>
    <dbReference type="NCBI Taxonomy" id="1114943"/>
    <lineage>
        <taxon>Bacteria</taxon>
        <taxon>Bacillati</taxon>
        <taxon>Actinomycetota</taxon>
        <taxon>Actinomycetes</taxon>
        <taxon>Kitasatosporales</taxon>
        <taxon>Streptomycetaceae</taxon>
        <taxon>Streptomyces</taxon>
    </lineage>
</organism>
<dbReference type="EMBL" id="CP029159">
    <property type="protein sequence ID" value="QKM71623.1"/>
    <property type="molecule type" value="Genomic_DNA"/>
</dbReference>
<name>A0A7G3UME5_STRT9</name>
<reference evidence="1 2" key="1">
    <citation type="journal article" date="2012" name="J. Bacteriol.">
        <title>Draft genome of Streptomyces tsukubaensis NRRL 18488, the producer of the clinically important immunosuppressant tacrolimus (FK506).</title>
        <authorList>
            <person name="Barreiro C."/>
            <person name="Prieto C."/>
            <person name="Sola-Landa A."/>
            <person name="Solera E."/>
            <person name="Martinez-Castro M."/>
            <person name="Perez-Redondo R."/>
            <person name="Garcia-Estrada C."/>
            <person name="Aparicio J.F."/>
            <person name="Fernandez-Martinez L.T."/>
            <person name="Santos-Aberturas J."/>
            <person name="Salehi-Najafabadi Z."/>
            <person name="Rodriguez-Garcia A."/>
            <person name="Tauch A."/>
            <person name="Martin J.F."/>
        </authorList>
    </citation>
    <scope>NUCLEOTIDE SEQUENCE [LARGE SCALE GENOMIC DNA]</scope>
    <source>
        <strain evidence="2">DSM 42081 / NBRC 108919 / NRRL 18488 / 9993</strain>
    </source>
</reference>
<accession>A0A7G3UME5</accession>
<dbReference type="AlphaFoldDB" id="A0A7G3UME5"/>
<evidence type="ECO:0000313" key="1">
    <source>
        <dbReference type="EMBL" id="QKM71623.1"/>
    </source>
</evidence>
<evidence type="ECO:0000313" key="2">
    <source>
        <dbReference type="Proteomes" id="UP000005940"/>
    </source>
</evidence>
<protein>
    <submittedName>
        <fullName evidence="1">Uncharacterized protein</fullName>
    </submittedName>
</protein>